<feature type="signal peptide" evidence="1">
    <location>
        <begin position="1"/>
        <end position="22"/>
    </location>
</feature>
<sequence>MTASVSRAIRLAVLLGSAGLLAACNTFGGSSEAQAQDTSGGSSLLNIFKYGGTTVPPSMNPPEEEVDCPSVQILDGAAALKQEAGGDLRSQLSLGNTARECRVVGNQIAIKVGVEGAAMLGPGGRPGTFVAPVRFVVKKGDKVVASQLQRGTVTIPANDVRASFTMVQEGLMAPKDGPGDLEIYIGFDPMGRAAGPAKKKRKHG</sequence>
<comment type="caution">
    <text evidence="2">The sequence shown here is derived from an EMBL/GenBank/DDBJ whole genome shotgun (WGS) entry which is preliminary data.</text>
</comment>
<keyword evidence="3" id="KW-1185">Reference proteome</keyword>
<dbReference type="OrthoDB" id="7678486at2"/>
<dbReference type="PROSITE" id="PS51257">
    <property type="entry name" value="PROKAR_LIPOPROTEIN"/>
    <property type="match status" value="1"/>
</dbReference>
<keyword evidence="1" id="KW-0732">Signal</keyword>
<dbReference type="AlphaFoldDB" id="A0A2T1HSM7"/>
<accession>A0A2T1HSM7</accession>
<dbReference type="EMBL" id="PVZS01000012">
    <property type="protein sequence ID" value="PSC04660.1"/>
    <property type="molecule type" value="Genomic_DNA"/>
</dbReference>
<proteinExistence type="predicted"/>
<name>A0A2T1HSM7_9HYPH</name>
<evidence type="ECO:0000256" key="1">
    <source>
        <dbReference type="SAM" id="SignalP"/>
    </source>
</evidence>
<gene>
    <name evidence="2" type="ORF">SLNSH_12880</name>
</gene>
<protein>
    <recommendedName>
        <fullName evidence="4">DUF3617 domain-containing protein</fullName>
    </recommendedName>
</protein>
<dbReference type="Proteomes" id="UP000239772">
    <property type="component" value="Unassembled WGS sequence"/>
</dbReference>
<organism evidence="2 3">
    <name type="scientific">Alsobacter soli</name>
    <dbReference type="NCBI Taxonomy" id="2109933"/>
    <lineage>
        <taxon>Bacteria</taxon>
        <taxon>Pseudomonadati</taxon>
        <taxon>Pseudomonadota</taxon>
        <taxon>Alphaproteobacteria</taxon>
        <taxon>Hyphomicrobiales</taxon>
        <taxon>Alsobacteraceae</taxon>
        <taxon>Alsobacter</taxon>
    </lineage>
</organism>
<evidence type="ECO:0008006" key="4">
    <source>
        <dbReference type="Google" id="ProtNLM"/>
    </source>
</evidence>
<reference evidence="3" key="1">
    <citation type="submission" date="2018-03" db="EMBL/GenBank/DDBJ databases">
        <authorList>
            <person name="Sun L."/>
            <person name="Liu H."/>
            <person name="Chen W."/>
            <person name="Huang K."/>
            <person name="Liu W."/>
            <person name="Gao X."/>
        </authorList>
    </citation>
    <scope>NUCLEOTIDE SEQUENCE [LARGE SCALE GENOMIC DNA]</scope>
    <source>
        <strain evidence="3">SH9</strain>
    </source>
</reference>
<evidence type="ECO:0000313" key="2">
    <source>
        <dbReference type="EMBL" id="PSC04660.1"/>
    </source>
</evidence>
<dbReference type="RefSeq" id="WP_106337405.1">
    <property type="nucleotide sequence ID" value="NZ_PVZS01000012.1"/>
</dbReference>
<evidence type="ECO:0000313" key="3">
    <source>
        <dbReference type="Proteomes" id="UP000239772"/>
    </source>
</evidence>
<feature type="chain" id="PRO_5015616564" description="DUF3617 domain-containing protein" evidence="1">
    <location>
        <begin position="23"/>
        <end position="204"/>
    </location>
</feature>